<dbReference type="InterPro" id="IPR051906">
    <property type="entry name" value="TolC-like"/>
</dbReference>
<proteinExistence type="inferred from homology"/>
<comment type="similarity">
    <text evidence="2">Belongs to the outer membrane factor (OMF) (TC 1.B.17) family.</text>
</comment>
<dbReference type="Proteomes" id="UP000838100">
    <property type="component" value="Unassembled WGS sequence"/>
</dbReference>
<dbReference type="PANTHER" id="PTHR30026:SF22">
    <property type="entry name" value="OUTER MEMBRANE EFFLUX PROTEIN"/>
    <property type="match status" value="1"/>
</dbReference>
<keyword evidence="7" id="KW-0998">Cell outer membrane</keyword>
<name>A0ABM9AK55_9GAMM</name>
<evidence type="ECO:0000256" key="4">
    <source>
        <dbReference type="ARBA" id="ARBA00022452"/>
    </source>
</evidence>
<evidence type="ECO:0000256" key="2">
    <source>
        <dbReference type="ARBA" id="ARBA00007613"/>
    </source>
</evidence>
<keyword evidence="6" id="KW-0472">Membrane</keyword>
<keyword evidence="3" id="KW-0813">Transport</keyword>
<gene>
    <name evidence="8" type="primary">bepC_4</name>
    <name evidence="8" type="ORF">SIN8267_03554</name>
</gene>
<comment type="caution">
    <text evidence="8">The sequence shown here is derived from an EMBL/GenBank/DDBJ whole genome shotgun (WGS) entry which is preliminary data.</text>
</comment>
<keyword evidence="4" id="KW-1134">Transmembrane beta strand</keyword>
<dbReference type="Gene3D" id="1.20.1600.10">
    <property type="entry name" value="Outer membrane efflux proteins (OEP)"/>
    <property type="match status" value="1"/>
</dbReference>
<sequence>MIFKAECMINKHNLSALMKAITTGLALSSLSFSGACLSNTLEEVVYYSITSNPEVRRYFFDYKTAVDEVNIAKGGLLPSVDFIASGGYESTYNDVRDFDIDQDRNNLTLRLVQPIWHGGENYHEIDRTTADALASRYNLVSQAENMALRVTEAYLDVLAASENVVLAEQNLSLHKLTSKLVGDKYDAGAGDRADLIQIEGRIRRAEANLTTSNNLLMNARSNYLALVGDFPVNLIMPEADLDYLPNERVEAIKLAIDNNPLMKLSHFDVEAAQAQLSARKAGYYPDFDIVAEANHNYQNNGFTGRENDSRIVLEMRWNLFNGLRDHNNVSAASSQHKTAQLISNATRRQVVQQVEQGWSSYLTTEKNRRSLKDYVISAKETEQLYNEQFKVNRRTLIDLLDSQNELYASRQSFLSANLEYKKSIYRIMAATGVLLEAMKIDIDAGIEWKEDNE</sequence>
<dbReference type="Pfam" id="PF02321">
    <property type="entry name" value="OEP"/>
    <property type="match status" value="2"/>
</dbReference>
<dbReference type="InterPro" id="IPR010130">
    <property type="entry name" value="T1SS_OMP_TolC"/>
</dbReference>
<keyword evidence="9" id="KW-1185">Reference proteome</keyword>
<evidence type="ECO:0000256" key="3">
    <source>
        <dbReference type="ARBA" id="ARBA00022448"/>
    </source>
</evidence>
<evidence type="ECO:0000256" key="5">
    <source>
        <dbReference type="ARBA" id="ARBA00022692"/>
    </source>
</evidence>
<evidence type="ECO:0000256" key="1">
    <source>
        <dbReference type="ARBA" id="ARBA00004442"/>
    </source>
</evidence>
<evidence type="ECO:0000313" key="8">
    <source>
        <dbReference type="EMBL" id="CAH0993405.1"/>
    </source>
</evidence>
<dbReference type="PANTHER" id="PTHR30026">
    <property type="entry name" value="OUTER MEMBRANE PROTEIN TOLC"/>
    <property type="match status" value="1"/>
</dbReference>
<protein>
    <submittedName>
        <fullName evidence="8">Outer membrane efflux protein BepC</fullName>
    </submittedName>
</protein>
<evidence type="ECO:0000313" key="9">
    <source>
        <dbReference type="Proteomes" id="UP000838100"/>
    </source>
</evidence>
<keyword evidence="5" id="KW-0812">Transmembrane</keyword>
<reference evidence="8" key="1">
    <citation type="submission" date="2021-12" db="EMBL/GenBank/DDBJ databases">
        <authorList>
            <person name="Rodrigo-Torres L."/>
            <person name="Arahal R. D."/>
            <person name="Lucena T."/>
        </authorList>
    </citation>
    <scope>NUCLEOTIDE SEQUENCE</scope>
    <source>
        <strain evidence="8">CECT 8267</strain>
    </source>
</reference>
<accession>A0ABM9AK55</accession>
<dbReference type="NCBIfam" id="TIGR01844">
    <property type="entry name" value="type_I_sec_TolC"/>
    <property type="match status" value="1"/>
</dbReference>
<dbReference type="EMBL" id="CAKLPX010000008">
    <property type="protein sequence ID" value="CAH0993405.1"/>
    <property type="molecule type" value="Genomic_DNA"/>
</dbReference>
<organism evidence="8 9">
    <name type="scientific">Sinobacterium norvegicum</name>
    <dbReference type="NCBI Taxonomy" id="1641715"/>
    <lineage>
        <taxon>Bacteria</taxon>
        <taxon>Pseudomonadati</taxon>
        <taxon>Pseudomonadota</taxon>
        <taxon>Gammaproteobacteria</taxon>
        <taxon>Cellvibrionales</taxon>
        <taxon>Spongiibacteraceae</taxon>
        <taxon>Sinobacterium</taxon>
    </lineage>
</organism>
<dbReference type="SUPFAM" id="SSF56954">
    <property type="entry name" value="Outer membrane efflux proteins (OEP)"/>
    <property type="match status" value="1"/>
</dbReference>
<comment type="subcellular location">
    <subcellularLocation>
        <location evidence="1">Cell outer membrane</location>
    </subcellularLocation>
</comment>
<dbReference type="InterPro" id="IPR003423">
    <property type="entry name" value="OMP_efflux"/>
</dbReference>
<evidence type="ECO:0000256" key="6">
    <source>
        <dbReference type="ARBA" id="ARBA00023136"/>
    </source>
</evidence>
<evidence type="ECO:0000256" key="7">
    <source>
        <dbReference type="ARBA" id="ARBA00023237"/>
    </source>
</evidence>